<dbReference type="GO" id="GO:0016811">
    <property type="term" value="F:hydrolase activity, acting on carbon-nitrogen (but not peptide) bonds, in linear amides"/>
    <property type="evidence" value="ECO:0007669"/>
    <property type="project" value="TreeGrafter"/>
</dbReference>
<dbReference type="AlphaFoldDB" id="J3CI89"/>
<dbReference type="GO" id="GO:0019213">
    <property type="term" value="F:deacetylase activity"/>
    <property type="evidence" value="ECO:0007669"/>
    <property type="project" value="InterPro"/>
</dbReference>
<dbReference type="GO" id="GO:0071793">
    <property type="term" value="P:bacillithiol biosynthetic process"/>
    <property type="evidence" value="ECO:0007669"/>
    <property type="project" value="InterPro"/>
</dbReference>
<sequence>MQRSTNNLKFKLKIFKLPIRNVWEVFILSLIFENMKTDILAFGAHPDDVELGCGGTIAKLVSEGKTCVIVDLTKGEMGTRGTDETRKEEATDSAKILGVSARENLGMKDGFLVNSEEYQMKIVKMIRKYRPEIVLANAIDDRHPDHAKGAKLVSDACFLAGLRKIETVEDGENQEVWRPKHIFHYIQWKNIQPEFVIDISEHLDKKLEACMAFKTQFYDPNSNEPVTPIATKDFFESLTYRAQDLGRLSGVAYAEGFTTEKLIALKNFDGIVL</sequence>
<dbReference type="PANTHER" id="PTHR12993">
    <property type="entry name" value="N-ACETYLGLUCOSAMINYL-PHOSPHATIDYLINOSITOL DE-N-ACETYLASE-RELATED"/>
    <property type="match status" value="1"/>
</dbReference>
<protein>
    <submittedName>
        <fullName evidence="1">Bacillithiol biosynthesis deacetylase BshB1</fullName>
    </submittedName>
</protein>
<name>J3CI89_9FLAO</name>
<comment type="caution">
    <text evidence="1">The sequence shown here is derived from an EMBL/GenBank/DDBJ whole genome shotgun (WGS) entry which is preliminary data.</text>
</comment>
<dbReference type="Pfam" id="PF02585">
    <property type="entry name" value="PIG-L"/>
    <property type="match status" value="1"/>
</dbReference>
<proteinExistence type="predicted"/>
<dbReference type="NCBIfam" id="TIGR04001">
    <property type="entry name" value="thiol_BshB1"/>
    <property type="match status" value="1"/>
</dbReference>
<dbReference type="EMBL" id="AKJY01000034">
    <property type="protein sequence ID" value="EJL72129.1"/>
    <property type="molecule type" value="Genomic_DNA"/>
</dbReference>
<evidence type="ECO:0000313" key="1">
    <source>
        <dbReference type="EMBL" id="EJL72129.1"/>
    </source>
</evidence>
<dbReference type="InterPro" id="IPR024078">
    <property type="entry name" value="LmbE-like_dom_sf"/>
</dbReference>
<evidence type="ECO:0000313" key="2">
    <source>
        <dbReference type="Proteomes" id="UP000007509"/>
    </source>
</evidence>
<gene>
    <name evidence="1" type="ORF">PMI13_02120</name>
</gene>
<accession>J3CI89</accession>
<organism evidence="1 2">
    <name type="scientific">Chryseobacterium populi</name>
    <dbReference type="NCBI Taxonomy" id="1144316"/>
    <lineage>
        <taxon>Bacteria</taxon>
        <taxon>Pseudomonadati</taxon>
        <taxon>Bacteroidota</taxon>
        <taxon>Flavobacteriia</taxon>
        <taxon>Flavobacteriales</taxon>
        <taxon>Weeksellaceae</taxon>
        <taxon>Chryseobacterium group</taxon>
        <taxon>Chryseobacterium</taxon>
    </lineage>
</organism>
<keyword evidence="2" id="KW-1185">Reference proteome</keyword>
<dbReference type="InterPro" id="IPR023842">
    <property type="entry name" value="Bacillithiol_biosynth_BshB1"/>
</dbReference>
<dbReference type="SUPFAM" id="SSF102588">
    <property type="entry name" value="LmbE-like"/>
    <property type="match status" value="1"/>
</dbReference>
<dbReference type="PATRIC" id="fig|1144316.3.peg.2132"/>
<reference evidence="1 2" key="1">
    <citation type="journal article" date="2012" name="J. Bacteriol.">
        <title>Twenty-one genome sequences from Pseudomonas species and 19 genome sequences from diverse bacteria isolated from the rhizosphere and endosphere of Populus deltoides.</title>
        <authorList>
            <person name="Brown S.D."/>
            <person name="Utturkar S.M."/>
            <person name="Klingeman D.M."/>
            <person name="Johnson C.M."/>
            <person name="Martin S.L."/>
            <person name="Land M.L."/>
            <person name="Lu T.Y."/>
            <person name="Schadt C.W."/>
            <person name="Doktycz M.J."/>
            <person name="Pelletier D.A."/>
        </authorList>
    </citation>
    <scope>NUCLEOTIDE SEQUENCE [LARGE SCALE GENOMIC DNA]</scope>
    <source>
        <strain evidence="1 2">CF314</strain>
    </source>
</reference>
<dbReference type="Proteomes" id="UP000007509">
    <property type="component" value="Unassembled WGS sequence"/>
</dbReference>
<dbReference type="Gene3D" id="3.40.50.10320">
    <property type="entry name" value="LmbE-like"/>
    <property type="match status" value="1"/>
</dbReference>
<dbReference type="InterPro" id="IPR003737">
    <property type="entry name" value="GlcNAc_PI_deacetylase-related"/>
</dbReference>
<dbReference type="PANTHER" id="PTHR12993:SF30">
    <property type="entry name" value="N-ACETYL-ALPHA-D-GLUCOSAMINYL L-MALATE DEACETYLASE 1"/>
    <property type="match status" value="1"/>
</dbReference>